<accession>A0A941BN99</accession>
<keyword evidence="3" id="KW-1185">Reference proteome</keyword>
<reference evidence="2" key="1">
    <citation type="submission" date="2021-04" db="EMBL/GenBank/DDBJ databases">
        <title>The genome sequence of Ideonella sp. 4Y11.</title>
        <authorList>
            <person name="Liu Y."/>
        </authorList>
    </citation>
    <scope>NUCLEOTIDE SEQUENCE</scope>
    <source>
        <strain evidence="2">4Y11</strain>
    </source>
</reference>
<gene>
    <name evidence="2" type="primary">trbC</name>
    <name evidence="2" type="ORF">KAK06_22650</name>
</gene>
<dbReference type="Proteomes" id="UP000678374">
    <property type="component" value="Unassembled WGS sequence"/>
</dbReference>
<dbReference type="InterPro" id="IPR019106">
    <property type="entry name" value="T4SS_TrbC"/>
</dbReference>
<name>A0A941BN99_9BURK</name>
<dbReference type="RefSeq" id="WP_210804441.1">
    <property type="nucleotide sequence ID" value="NZ_JAGQDE010000038.1"/>
</dbReference>
<evidence type="ECO:0000313" key="3">
    <source>
        <dbReference type="Proteomes" id="UP000678374"/>
    </source>
</evidence>
<dbReference type="AlphaFoldDB" id="A0A941BN99"/>
<evidence type="ECO:0000256" key="1">
    <source>
        <dbReference type="SAM" id="SignalP"/>
    </source>
</evidence>
<dbReference type="InterPro" id="IPR014113">
    <property type="entry name" value="T4SS_TrbC_subgr"/>
</dbReference>
<sequence>MTMTASCRSGRPALSAALALAISLPAASQPLPPARMPTDAEIAAAMAASRDQMPVLALPVGAGSQIDIQAIAAQAERATGLGAGGRPKDSASRSVDGLMIFVSLSMPRATLQALVEQAERAHAQLVLRGLKDRSIRKTAEAVRAVLGTRKVAWTIDPQAFERFAVAAVPTYVLVDPRQPVTMGCDGGQCGPMAFSKLTGDVSMDYALRTMEREDPPFSTLARRHLAAMRGTR</sequence>
<dbReference type="Pfam" id="PF09673">
    <property type="entry name" value="TrbC_Ftype"/>
    <property type="match status" value="1"/>
</dbReference>
<dbReference type="NCBIfam" id="TIGR02742">
    <property type="entry name" value="TrbC_Ftype"/>
    <property type="match status" value="1"/>
</dbReference>
<organism evidence="2 3">
    <name type="scientific">Ideonella aquatica</name>
    <dbReference type="NCBI Taxonomy" id="2824119"/>
    <lineage>
        <taxon>Bacteria</taxon>
        <taxon>Pseudomonadati</taxon>
        <taxon>Pseudomonadota</taxon>
        <taxon>Betaproteobacteria</taxon>
        <taxon>Burkholderiales</taxon>
        <taxon>Sphaerotilaceae</taxon>
        <taxon>Ideonella</taxon>
    </lineage>
</organism>
<feature type="chain" id="PRO_5037878462" evidence="1">
    <location>
        <begin position="29"/>
        <end position="232"/>
    </location>
</feature>
<evidence type="ECO:0000313" key="2">
    <source>
        <dbReference type="EMBL" id="MBQ0961754.1"/>
    </source>
</evidence>
<proteinExistence type="predicted"/>
<protein>
    <submittedName>
        <fullName evidence="2">Type-F conjugative transfer system pilin assembly protein TrbC</fullName>
    </submittedName>
</protein>
<dbReference type="EMBL" id="JAGQDE010000038">
    <property type="protein sequence ID" value="MBQ0961754.1"/>
    <property type="molecule type" value="Genomic_DNA"/>
</dbReference>
<comment type="caution">
    <text evidence="2">The sequence shown here is derived from an EMBL/GenBank/DDBJ whole genome shotgun (WGS) entry which is preliminary data.</text>
</comment>
<feature type="signal peptide" evidence="1">
    <location>
        <begin position="1"/>
        <end position="28"/>
    </location>
</feature>
<keyword evidence="1" id="KW-0732">Signal</keyword>